<feature type="compositionally biased region" description="Polar residues" evidence="4">
    <location>
        <begin position="357"/>
        <end position="372"/>
    </location>
</feature>
<reference evidence="6 7" key="1">
    <citation type="submission" date="2011-02" db="EMBL/GenBank/DDBJ databases">
        <title>The Genome Sequence of Sphaeroforma arctica JP610.</title>
        <authorList>
            <consortium name="The Broad Institute Genome Sequencing Platform"/>
            <person name="Russ C."/>
            <person name="Cuomo C."/>
            <person name="Young S.K."/>
            <person name="Zeng Q."/>
            <person name="Gargeya S."/>
            <person name="Alvarado L."/>
            <person name="Berlin A."/>
            <person name="Chapman S.B."/>
            <person name="Chen Z."/>
            <person name="Freedman E."/>
            <person name="Gellesch M."/>
            <person name="Goldberg J."/>
            <person name="Griggs A."/>
            <person name="Gujja S."/>
            <person name="Heilman E."/>
            <person name="Heiman D."/>
            <person name="Howarth C."/>
            <person name="Mehta T."/>
            <person name="Neiman D."/>
            <person name="Pearson M."/>
            <person name="Roberts A."/>
            <person name="Saif S."/>
            <person name="Shea T."/>
            <person name="Shenoy N."/>
            <person name="Sisk P."/>
            <person name="Stolte C."/>
            <person name="Sykes S."/>
            <person name="White J."/>
            <person name="Yandava C."/>
            <person name="Burger G."/>
            <person name="Gray M.W."/>
            <person name="Holland P.W.H."/>
            <person name="King N."/>
            <person name="Lang F.B.F."/>
            <person name="Roger A.J."/>
            <person name="Ruiz-Trillo I."/>
            <person name="Haas B."/>
            <person name="Nusbaum C."/>
            <person name="Birren B."/>
        </authorList>
    </citation>
    <scope>NUCLEOTIDE SEQUENCE [LARGE SCALE GENOMIC DNA]</scope>
    <source>
        <strain evidence="6 7">JP610</strain>
    </source>
</reference>
<evidence type="ECO:0000313" key="7">
    <source>
        <dbReference type="Proteomes" id="UP000054560"/>
    </source>
</evidence>
<dbReference type="PROSITE" id="PS51366">
    <property type="entry name" value="MI"/>
    <property type="match status" value="1"/>
</dbReference>
<feature type="region of interest" description="Disordered" evidence="4">
    <location>
        <begin position="320"/>
        <end position="413"/>
    </location>
</feature>
<dbReference type="OrthoDB" id="10260961at2759"/>
<dbReference type="Pfam" id="PF02847">
    <property type="entry name" value="MA3"/>
    <property type="match status" value="1"/>
</dbReference>
<feature type="compositionally biased region" description="Basic and acidic residues" evidence="4">
    <location>
        <begin position="38"/>
        <end position="49"/>
    </location>
</feature>
<dbReference type="InterPro" id="IPR016024">
    <property type="entry name" value="ARM-type_fold"/>
</dbReference>
<dbReference type="Pfam" id="PF02854">
    <property type="entry name" value="MIF4G"/>
    <property type="match status" value="1"/>
</dbReference>
<dbReference type="GO" id="GO:0005730">
    <property type="term" value="C:nucleolus"/>
    <property type="evidence" value="ECO:0007669"/>
    <property type="project" value="UniProtKB-SubCell"/>
</dbReference>
<dbReference type="InterPro" id="IPR003890">
    <property type="entry name" value="MIF4G-like_typ-3"/>
</dbReference>
<dbReference type="eggNOG" id="KOG2141">
    <property type="taxonomic scope" value="Eukaryota"/>
</dbReference>
<comment type="similarity">
    <text evidence="2">Belongs to the CWC22 family.</text>
</comment>
<protein>
    <recommendedName>
        <fullName evidence="5">MI domain-containing protein</fullName>
    </recommendedName>
</protein>
<evidence type="ECO:0000256" key="3">
    <source>
        <dbReference type="ARBA" id="ARBA00023242"/>
    </source>
</evidence>
<evidence type="ECO:0000313" key="6">
    <source>
        <dbReference type="EMBL" id="KNC87628.1"/>
    </source>
</evidence>
<feature type="compositionally biased region" description="Low complexity" evidence="4">
    <location>
        <begin position="216"/>
        <end position="228"/>
    </location>
</feature>
<evidence type="ECO:0000259" key="5">
    <source>
        <dbReference type="PROSITE" id="PS51366"/>
    </source>
</evidence>
<dbReference type="InterPro" id="IPR003891">
    <property type="entry name" value="Initiation_fac_eIF4g_MI"/>
</dbReference>
<sequence>MPYTLHHYPSRLVQSCMTRSLHTQPFSKGNKKSRKDLRKAAKTEKKENARLHHIRNKTAHGQQVMETAKRVAVEKEREKQATEFEELDKKLKTEKKAAELKRKPRVTWDLPADTESPKKKRKLQLSTTHTEIEDEDKNDEDVQMMKDMAKNLGFTHGGSLPKGFAEDGLDWLMNGGGSDEDEKGADYNNDLDDDISKREDDADSQDKGGDSDAVDANEASQANAQSAKKLQNITVAKNDPNSNFFQMLSDSKLVTLSGEGVDERKSTKRKEDVLNSEDEDDRIIREMEKKLGIKNKEGSKLPTKFKEEGLSYILYGSDEDEYLDDVSEEESAASEAENEEQFGDDDDVEEIVEDPSAQVNDNKSSEENSGSDASEDEKEDVSEADNADETSTAIPEAVAESAPSKYVPPHLRKKQSNEKLIQLQRKVKGQLNRLNDTTFTTTVNEIEKLYSVSARRDMHDTITELMLEALRFESRHSDRLMVTYGSFVAAVHGVVGIEFGACFIAALVEKFETCYVQVKDSDPSEQSTKEPANLMSMLAYLYLFKVVSHRIVFDYLSIFIESFSELDVELVLHFLKIVGRNLREDDPGLLKELILNVHEKARRRNADGDAAERKGTRVQFMVEMINDLKNNRMRGVVNDEVAHLITTLKGNLRDIGKTRDNTSSAGGRNMLTVGRDDLLNAHEKGRWWLVGTAWTGKGEAPARESTLLQSSGTMDGSSVETTKLLELARAQRMNTDVRRSIFCVVMGSVDYLDAFEKLLRLGLKDKQEREIVKVIIECCMQEKVYNPYYAYLSSKFCHFNYNYKFTFQYSFWDRFKDMETLSPRAMLNLARLLVHLFNNHALSLAILKVVSFTNLDIYSVNFFRTVFTKLLLENDEAAIRVLFKRLSGIAGIEHLKEGINVFLSHFVLKATKDPEKRTTLKKRIALVKTTMRETTIG</sequence>
<dbReference type="InterPro" id="IPR050781">
    <property type="entry name" value="CWC22_splicing_factor"/>
</dbReference>
<feature type="compositionally biased region" description="Acidic residues" evidence="4">
    <location>
        <begin position="373"/>
        <end position="388"/>
    </location>
</feature>
<dbReference type="SMART" id="SM00544">
    <property type="entry name" value="MA3"/>
    <property type="match status" value="1"/>
</dbReference>
<dbReference type="Gene3D" id="1.25.40.180">
    <property type="match status" value="1"/>
</dbReference>
<dbReference type="SMART" id="SM00543">
    <property type="entry name" value="MIF4G"/>
    <property type="match status" value="1"/>
</dbReference>
<keyword evidence="7" id="KW-1185">Reference proteome</keyword>
<dbReference type="PANTHER" id="PTHR18034">
    <property type="entry name" value="CELL CYCLE CONTROL PROTEIN CWF22-RELATED"/>
    <property type="match status" value="1"/>
</dbReference>
<dbReference type="STRING" id="667725.A0A0L0GH25"/>
<dbReference type="EMBL" id="KQ241603">
    <property type="protein sequence ID" value="KNC87628.1"/>
    <property type="molecule type" value="Genomic_DNA"/>
</dbReference>
<feature type="region of interest" description="Disordered" evidence="4">
    <location>
        <begin position="256"/>
        <end position="280"/>
    </location>
</feature>
<dbReference type="GO" id="GO:0003723">
    <property type="term" value="F:RNA binding"/>
    <property type="evidence" value="ECO:0007669"/>
    <property type="project" value="InterPro"/>
</dbReference>
<organism evidence="6 7">
    <name type="scientific">Sphaeroforma arctica JP610</name>
    <dbReference type="NCBI Taxonomy" id="667725"/>
    <lineage>
        <taxon>Eukaryota</taxon>
        <taxon>Ichthyosporea</taxon>
        <taxon>Ichthyophonida</taxon>
        <taxon>Sphaeroforma</taxon>
    </lineage>
</organism>
<feature type="compositionally biased region" description="Acidic residues" evidence="4">
    <location>
        <begin position="132"/>
        <end position="142"/>
    </location>
</feature>
<feature type="compositionally biased region" description="Acidic residues" evidence="4">
    <location>
        <begin position="178"/>
        <end position="193"/>
    </location>
</feature>
<dbReference type="Proteomes" id="UP000054560">
    <property type="component" value="Unassembled WGS sequence"/>
</dbReference>
<gene>
    <name evidence="6" type="ORF">SARC_00259</name>
</gene>
<dbReference type="PANTHER" id="PTHR18034:SF4">
    <property type="entry name" value="NUCLEOLAR MIF4G DOMAIN-CONTAINING PROTEIN 1"/>
    <property type="match status" value="1"/>
</dbReference>
<feature type="region of interest" description="Disordered" evidence="4">
    <location>
        <begin position="96"/>
        <end position="228"/>
    </location>
</feature>
<evidence type="ECO:0000256" key="2">
    <source>
        <dbReference type="ARBA" id="ARBA00006856"/>
    </source>
</evidence>
<keyword evidence="3" id="KW-0539">Nucleus</keyword>
<dbReference type="RefSeq" id="XP_014161530.1">
    <property type="nucleotide sequence ID" value="XM_014306055.1"/>
</dbReference>
<feature type="compositionally biased region" description="Basic and acidic residues" evidence="4">
    <location>
        <begin position="194"/>
        <end position="210"/>
    </location>
</feature>
<comment type="subcellular location">
    <subcellularLocation>
        <location evidence="1">Nucleus</location>
        <location evidence="1">Nucleolus</location>
    </subcellularLocation>
</comment>
<dbReference type="GO" id="GO:0042274">
    <property type="term" value="P:ribosomal small subunit biogenesis"/>
    <property type="evidence" value="ECO:0007669"/>
    <property type="project" value="TreeGrafter"/>
</dbReference>
<name>A0A0L0GH25_9EUKA</name>
<dbReference type="SUPFAM" id="SSF48371">
    <property type="entry name" value="ARM repeat"/>
    <property type="match status" value="1"/>
</dbReference>
<dbReference type="AlphaFoldDB" id="A0A0L0GH25"/>
<accession>A0A0L0GH25</accession>
<evidence type="ECO:0000256" key="4">
    <source>
        <dbReference type="SAM" id="MobiDB-lite"/>
    </source>
</evidence>
<feature type="compositionally biased region" description="Acidic residues" evidence="4">
    <location>
        <begin position="320"/>
        <end position="353"/>
    </location>
</feature>
<evidence type="ECO:0000256" key="1">
    <source>
        <dbReference type="ARBA" id="ARBA00004604"/>
    </source>
</evidence>
<dbReference type="GeneID" id="25900763"/>
<feature type="domain" description="MI" evidence="5">
    <location>
        <begin position="736"/>
        <end position="852"/>
    </location>
</feature>
<proteinExistence type="inferred from homology"/>
<feature type="region of interest" description="Disordered" evidence="4">
    <location>
        <begin position="22"/>
        <end position="49"/>
    </location>
</feature>
<feature type="compositionally biased region" description="Basic and acidic residues" evidence="4">
    <location>
        <begin position="261"/>
        <end position="273"/>
    </location>
</feature>